<evidence type="ECO:0000313" key="3">
    <source>
        <dbReference type="Proteomes" id="UP001176941"/>
    </source>
</evidence>
<protein>
    <submittedName>
        <fullName evidence="2">Uncharacterized protein</fullName>
    </submittedName>
</protein>
<gene>
    <name evidence="2" type="ORF">MRATA1EN1_LOCUS20877</name>
</gene>
<dbReference type="EMBL" id="OX459967">
    <property type="protein sequence ID" value="CAI9171915.1"/>
    <property type="molecule type" value="Genomic_DNA"/>
</dbReference>
<keyword evidence="3" id="KW-1185">Reference proteome</keyword>
<reference evidence="2" key="1">
    <citation type="submission" date="2023-04" db="EMBL/GenBank/DDBJ databases">
        <authorList>
            <consortium name="ELIXIR-Norway"/>
        </authorList>
    </citation>
    <scope>NUCLEOTIDE SEQUENCE [LARGE SCALE GENOMIC DNA]</scope>
</reference>
<feature type="region of interest" description="Disordered" evidence="1">
    <location>
        <begin position="1"/>
        <end position="111"/>
    </location>
</feature>
<organism evidence="2 3">
    <name type="scientific">Rangifer tarandus platyrhynchus</name>
    <name type="common">Svalbard reindeer</name>
    <dbReference type="NCBI Taxonomy" id="3082113"/>
    <lineage>
        <taxon>Eukaryota</taxon>
        <taxon>Metazoa</taxon>
        <taxon>Chordata</taxon>
        <taxon>Craniata</taxon>
        <taxon>Vertebrata</taxon>
        <taxon>Euteleostomi</taxon>
        <taxon>Mammalia</taxon>
        <taxon>Eutheria</taxon>
        <taxon>Laurasiatheria</taxon>
        <taxon>Artiodactyla</taxon>
        <taxon>Ruminantia</taxon>
        <taxon>Pecora</taxon>
        <taxon>Cervidae</taxon>
        <taxon>Odocoileinae</taxon>
        <taxon>Rangifer</taxon>
    </lineage>
</organism>
<evidence type="ECO:0000256" key="1">
    <source>
        <dbReference type="SAM" id="MobiDB-lite"/>
    </source>
</evidence>
<dbReference type="Proteomes" id="UP001176941">
    <property type="component" value="Chromosome 31"/>
</dbReference>
<proteinExistence type="predicted"/>
<sequence length="164" mass="17395">MPASGTLRVVPRGSPRQVGFGPVTESRRSGWSSSEKGERVSRPGSPSTPPDRTRGRRGHHPRGPASAEPAGPQADGSAASHPRPLLAARRGQRPPASPAGGWRDEAELKPPSKVMRLQVCGASLTHGLINEPDSGSDTDQGPALLIRTRRAAAWLVRTPRMEQS</sequence>
<name>A0ABN8ZDE4_RANTA</name>
<evidence type="ECO:0000313" key="2">
    <source>
        <dbReference type="EMBL" id="CAI9171915.1"/>
    </source>
</evidence>
<accession>A0ABN8ZDE4</accession>